<feature type="compositionally biased region" description="Basic and acidic residues" evidence="7">
    <location>
        <begin position="109"/>
        <end position="126"/>
    </location>
</feature>
<evidence type="ECO:0000256" key="1">
    <source>
        <dbReference type="ARBA" id="ARBA00004123"/>
    </source>
</evidence>
<keyword evidence="3" id="KW-0805">Transcription regulation</keyword>
<proteinExistence type="evidence at transcript level"/>
<dbReference type="GO" id="GO:0000978">
    <property type="term" value="F:RNA polymerase II cis-regulatory region sequence-specific DNA binding"/>
    <property type="evidence" value="ECO:0007669"/>
    <property type="project" value="TreeGrafter"/>
</dbReference>
<reference evidence="9" key="1">
    <citation type="journal article" date="2013" name="Development">
        <title>Genome-wide analysis of the bHLH gene family in planarians identifies factors required for adult neurogenesis and neuronal regeneration.</title>
        <authorList>
            <person name="Cowles M.W."/>
            <person name="Brown D.D."/>
            <person name="Nisperos S.V."/>
            <person name="Stanley B.N."/>
            <person name="Pearson B.J."/>
            <person name="Zayas R.M."/>
        </authorList>
    </citation>
    <scope>NUCLEOTIDE SEQUENCE</scope>
</reference>
<evidence type="ECO:0000256" key="6">
    <source>
        <dbReference type="ARBA" id="ARBA00023242"/>
    </source>
</evidence>
<keyword evidence="4" id="KW-0238">DNA-binding</keyword>
<comment type="similarity">
    <text evidence="2">Belongs to the MiT/TFE family.</text>
</comment>
<dbReference type="SUPFAM" id="SSF47459">
    <property type="entry name" value="HLH, helix-loop-helix DNA-binding domain"/>
    <property type="match status" value="1"/>
</dbReference>
<feature type="region of interest" description="Disordered" evidence="7">
    <location>
        <begin position="85"/>
        <end position="126"/>
    </location>
</feature>
<protein>
    <submittedName>
        <fullName evidence="9">Mitfl-1 protein</fullName>
    </submittedName>
</protein>
<dbReference type="EMBL" id="KF487117">
    <property type="protein sequence ID" value="AGZ94932.1"/>
    <property type="molecule type" value="mRNA"/>
</dbReference>
<evidence type="ECO:0000259" key="8">
    <source>
        <dbReference type="PROSITE" id="PS50888"/>
    </source>
</evidence>
<dbReference type="GO" id="GO:0000981">
    <property type="term" value="F:DNA-binding transcription factor activity, RNA polymerase II-specific"/>
    <property type="evidence" value="ECO:0007669"/>
    <property type="project" value="TreeGrafter"/>
</dbReference>
<dbReference type="InterPro" id="IPR036638">
    <property type="entry name" value="HLH_DNA-bd_sf"/>
</dbReference>
<feature type="compositionally biased region" description="Polar residues" evidence="7">
    <location>
        <begin position="85"/>
        <end position="108"/>
    </location>
</feature>
<dbReference type="Pfam" id="PF00010">
    <property type="entry name" value="HLH"/>
    <property type="match status" value="1"/>
</dbReference>
<gene>
    <name evidence="9" type="primary">mitfl-1</name>
</gene>
<organism evidence="9">
    <name type="scientific">Schmidtea mediterranea</name>
    <name type="common">Freshwater planarian flatworm</name>
    <dbReference type="NCBI Taxonomy" id="79327"/>
    <lineage>
        <taxon>Eukaryota</taxon>
        <taxon>Metazoa</taxon>
        <taxon>Spiralia</taxon>
        <taxon>Lophotrochozoa</taxon>
        <taxon>Platyhelminthes</taxon>
        <taxon>Rhabditophora</taxon>
        <taxon>Seriata</taxon>
        <taxon>Tricladida</taxon>
        <taxon>Continenticola</taxon>
        <taxon>Geoplanoidea</taxon>
        <taxon>Dugesiidae</taxon>
        <taxon>Schmidtea</taxon>
    </lineage>
</organism>
<evidence type="ECO:0000256" key="4">
    <source>
        <dbReference type="ARBA" id="ARBA00023125"/>
    </source>
</evidence>
<evidence type="ECO:0000256" key="5">
    <source>
        <dbReference type="ARBA" id="ARBA00023163"/>
    </source>
</evidence>
<dbReference type="PROSITE" id="PS50888">
    <property type="entry name" value="BHLH"/>
    <property type="match status" value="1"/>
</dbReference>
<dbReference type="InterPro" id="IPR011598">
    <property type="entry name" value="bHLH_dom"/>
</dbReference>
<dbReference type="PANTHER" id="PTHR45776">
    <property type="entry name" value="MIP04163P"/>
    <property type="match status" value="1"/>
</dbReference>
<feature type="non-terminal residue" evidence="9">
    <location>
        <position position="1"/>
    </location>
</feature>
<evidence type="ECO:0000256" key="7">
    <source>
        <dbReference type="SAM" id="MobiDB-lite"/>
    </source>
</evidence>
<accession>U5YQ80</accession>
<evidence type="ECO:0000256" key="3">
    <source>
        <dbReference type="ARBA" id="ARBA00023015"/>
    </source>
</evidence>
<sequence>ALESNYHRRNDSPYIVSPACQYDKYNILQYSSDYVIDSKQDLPMQYRDNTSKSLLQPYEVLNNKNDISLSCPVTGERSEVSMNHAMSSCNFPPTPSSSVQGQYQNDNLKNQKDRNKKESHNRIERKRRDYINHQITELGKLIPSEMNSDNESKKNKGNILKNSVEYVTRLKNEFNNISNYVKETEMAFMLLETYRKRNQELENQIKTYYSNTTNSIDSQNLATNYHNYLLLHEQNPKIYQSNGKQMYLKNTKPIITDINRRLGPMKDKQLSPLENQIAFKIEPSSAHSSGGNNSLSTTYRIEEEVDPQFNLSHELINIQNAYQITNNNHPSLPSMHNDSYFSSNTHFRCMDNQKYESMEC</sequence>
<keyword evidence="6" id="KW-0539">Nucleus</keyword>
<dbReference type="OrthoDB" id="6242697at2759"/>
<dbReference type="PANTHER" id="PTHR45776:SF2">
    <property type="entry name" value="MIP04163P"/>
    <property type="match status" value="1"/>
</dbReference>
<dbReference type="Gene3D" id="4.10.280.10">
    <property type="entry name" value="Helix-loop-helix DNA-binding domain"/>
    <property type="match status" value="1"/>
</dbReference>
<name>U5YQ80_SCHMD</name>
<evidence type="ECO:0000313" key="9">
    <source>
        <dbReference type="EMBL" id="AGZ94932.1"/>
    </source>
</evidence>
<dbReference type="SMART" id="SM00353">
    <property type="entry name" value="HLH"/>
    <property type="match status" value="1"/>
</dbReference>
<dbReference type="GO" id="GO:0046983">
    <property type="term" value="F:protein dimerization activity"/>
    <property type="evidence" value="ECO:0007669"/>
    <property type="project" value="InterPro"/>
</dbReference>
<dbReference type="GO" id="GO:0005634">
    <property type="term" value="C:nucleus"/>
    <property type="evidence" value="ECO:0007669"/>
    <property type="project" value="UniProtKB-SubCell"/>
</dbReference>
<dbReference type="AlphaFoldDB" id="U5YQ80"/>
<evidence type="ECO:0000256" key="2">
    <source>
        <dbReference type="ARBA" id="ARBA00008289"/>
    </source>
</evidence>
<feature type="domain" description="BHLH" evidence="8">
    <location>
        <begin position="115"/>
        <end position="170"/>
    </location>
</feature>
<comment type="subcellular location">
    <subcellularLocation>
        <location evidence="1">Nucleus</location>
    </subcellularLocation>
</comment>
<keyword evidence="5" id="KW-0804">Transcription</keyword>